<reference evidence="2 3" key="2">
    <citation type="submission" date="2021-01" db="EMBL/GenBank/DDBJ databases">
        <title>Genomic Encyclopedia of Type Strains, Phase IV (KMG-IV): sequencing the most valuable type-strain genomes for metagenomic binning, comparative biology and taxonomic classification.</title>
        <authorList>
            <person name="Goeker M."/>
        </authorList>
    </citation>
    <scope>NUCLEOTIDE SEQUENCE [LARGE SCALE GENOMIC DNA]</scope>
    <source>
        <strain evidence="2 3">DSM 6130</strain>
    </source>
</reference>
<dbReference type="InterPro" id="IPR018641">
    <property type="entry name" value="Trfase_1_rSAM/seldom-assoc"/>
</dbReference>
<evidence type="ECO:0000313" key="3">
    <source>
        <dbReference type="Proteomes" id="UP000758856"/>
    </source>
</evidence>
<dbReference type="EMBL" id="JAFBCY010000001">
    <property type="protein sequence ID" value="MBM7850319.1"/>
    <property type="molecule type" value="Genomic_DNA"/>
</dbReference>
<dbReference type="Proteomes" id="UP000758856">
    <property type="component" value="Unassembled WGS sequence"/>
</dbReference>
<proteinExistence type="predicted"/>
<dbReference type="Gene3D" id="3.90.550.10">
    <property type="entry name" value="Spore Coat Polysaccharide Biosynthesis Protein SpsA, Chain A"/>
    <property type="match status" value="1"/>
</dbReference>
<dbReference type="Proteomes" id="UP001143400">
    <property type="component" value="Unassembled WGS sequence"/>
</dbReference>
<dbReference type="SUPFAM" id="SSF53448">
    <property type="entry name" value="Nucleotide-diphospho-sugar transferases"/>
    <property type="match status" value="1"/>
</dbReference>
<dbReference type="AlphaFoldDB" id="A0A9W6ITZ7"/>
<evidence type="ECO:0000313" key="2">
    <source>
        <dbReference type="EMBL" id="MBM7850319.1"/>
    </source>
</evidence>
<name>A0A9W6ITZ7_9HYPH</name>
<organism evidence="1 4">
    <name type="scientific">Methylopila capsulata</name>
    <dbReference type="NCBI Taxonomy" id="61654"/>
    <lineage>
        <taxon>Bacteria</taxon>
        <taxon>Pseudomonadati</taxon>
        <taxon>Pseudomonadota</taxon>
        <taxon>Alphaproteobacteria</taxon>
        <taxon>Hyphomicrobiales</taxon>
        <taxon>Methylopilaceae</taxon>
        <taxon>Methylopila</taxon>
    </lineage>
</organism>
<sequence>MAERRPSPTLFVMVKAPVAGRVKTRLARTIGAPEALRFYRTATAALLRRVGRDPRWRTVLAVAPDVAAGHRFWPADIARIGQGSGDLGARMQRLIDLNRSAPTVIVGSDIPGVRRSHVAQAFRALGTHEIVFGPADDGGYWLIGARGRPRVPRLFGNVRWSTEHALADTRANAGDSVGFLERLSDVDEEVDWRAWRRG</sequence>
<dbReference type="GO" id="GO:0016740">
    <property type="term" value="F:transferase activity"/>
    <property type="evidence" value="ECO:0007669"/>
    <property type="project" value="UniProtKB-KW"/>
</dbReference>
<protein>
    <submittedName>
        <fullName evidence="2">RSAM/selenodomain-associated transferase 1</fullName>
    </submittedName>
</protein>
<dbReference type="PANTHER" id="PTHR36529:SF1">
    <property type="entry name" value="GLYCOSYLTRANSFERASE"/>
    <property type="match status" value="1"/>
</dbReference>
<gene>
    <name evidence="1" type="ORF">GCM10008170_16310</name>
    <name evidence="2" type="ORF">JOD31_000531</name>
</gene>
<dbReference type="RefSeq" id="WP_204948760.1">
    <property type="nucleotide sequence ID" value="NZ_BSFF01000002.1"/>
</dbReference>
<dbReference type="NCBIfam" id="TIGR04282">
    <property type="entry name" value="glyco_like_cofC"/>
    <property type="match status" value="1"/>
</dbReference>
<dbReference type="Pfam" id="PF09837">
    <property type="entry name" value="DUF2064"/>
    <property type="match status" value="1"/>
</dbReference>
<keyword evidence="2" id="KW-0808">Transferase</keyword>
<dbReference type="EMBL" id="BSFF01000002">
    <property type="protein sequence ID" value="GLK55612.1"/>
    <property type="molecule type" value="Genomic_DNA"/>
</dbReference>
<evidence type="ECO:0000313" key="4">
    <source>
        <dbReference type="Proteomes" id="UP001143400"/>
    </source>
</evidence>
<reference evidence="1" key="1">
    <citation type="journal article" date="2014" name="Int. J. Syst. Evol. Microbiol.">
        <title>Complete genome sequence of Corynebacterium casei LMG S-19264T (=DSM 44701T), isolated from a smear-ripened cheese.</title>
        <authorList>
            <consortium name="US DOE Joint Genome Institute (JGI-PGF)"/>
            <person name="Walter F."/>
            <person name="Albersmeier A."/>
            <person name="Kalinowski J."/>
            <person name="Ruckert C."/>
        </authorList>
    </citation>
    <scope>NUCLEOTIDE SEQUENCE</scope>
    <source>
        <strain evidence="1">VKM B-1606</strain>
    </source>
</reference>
<evidence type="ECO:0000313" key="1">
    <source>
        <dbReference type="EMBL" id="GLK55612.1"/>
    </source>
</evidence>
<dbReference type="InterPro" id="IPR029044">
    <property type="entry name" value="Nucleotide-diphossugar_trans"/>
</dbReference>
<dbReference type="PANTHER" id="PTHR36529">
    <property type="entry name" value="SLL1095 PROTEIN"/>
    <property type="match status" value="1"/>
</dbReference>
<accession>A0A9W6ITZ7</accession>
<comment type="caution">
    <text evidence="1">The sequence shown here is derived from an EMBL/GenBank/DDBJ whole genome shotgun (WGS) entry which is preliminary data.</text>
</comment>
<keyword evidence="3" id="KW-1185">Reference proteome</keyword>
<reference evidence="1" key="3">
    <citation type="submission" date="2023-01" db="EMBL/GenBank/DDBJ databases">
        <authorList>
            <person name="Sun Q."/>
            <person name="Evtushenko L."/>
        </authorList>
    </citation>
    <scope>NUCLEOTIDE SEQUENCE</scope>
    <source>
        <strain evidence="1">VKM B-1606</strain>
    </source>
</reference>